<dbReference type="PANTHER" id="PTHR35814:SF1">
    <property type="entry name" value="GLUTATHIONE S-TRANSFERASE-RELATED"/>
    <property type="match status" value="1"/>
</dbReference>
<dbReference type="InterPro" id="IPR001129">
    <property type="entry name" value="Membr-assoc_MAPEG"/>
</dbReference>
<dbReference type="STRING" id="1317121.ATO11_00260"/>
<dbReference type="PANTHER" id="PTHR35814">
    <property type="match status" value="1"/>
</dbReference>
<accession>A0A0L1JTQ1</accession>
<evidence type="ECO:0000313" key="6">
    <source>
        <dbReference type="EMBL" id="KNG95125.1"/>
    </source>
</evidence>
<protein>
    <recommendedName>
        <fullName evidence="8">Glutathione metabolism protein</fullName>
    </recommendedName>
</protein>
<dbReference type="InterPro" id="IPR023352">
    <property type="entry name" value="MAPEG-like_dom_sf"/>
</dbReference>
<evidence type="ECO:0008006" key="8">
    <source>
        <dbReference type="Google" id="ProtNLM"/>
    </source>
</evidence>
<dbReference type="RefSeq" id="WP_050528840.1">
    <property type="nucleotide sequence ID" value="NZ_AQQZ01000001.1"/>
</dbReference>
<keyword evidence="2 5" id="KW-0812">Transmembrane</keyword>
<evidence type="ECO:0000313" key="7">
    <source>
        <dbReference type="Proteomes" id="UP000036938"/>
    </source>
</evidence>
<evidence type="ECO:0000256" key="2">
    <source>
        <dbReference type="ARBA" id="ARBA00022692"/>
    </source>
</evidence>
<dbReference type="EMBL" id="AQQZ01000001">
    <property type="protein sequence ID" value="KNG95125.1"/>
    <property type="molecule type" value="Genomic_DNA"/>
</dbReference>
<organism evidence="6 7">
    <name type="scientific">Pseudaestuariivita atlantica</name>
    <dbReference type="NCBI Taxonomy" id="1317121"/>
    <lineage>
        <taxon>Bacteria</taxon>
        <taxon>Pseudomonadati</taxon>
        <taxon>Pseudomonadota</taxon>
        <taxon>Alphaproteobacteria</taxon>
        <taxon>Rhodobacterales</taxon>
        <taxon>Paracoccaceae</taxon>
        <taxon>Pseudaestuariivita</taxon>
    </lineage>
</organism>
<dbReference type="OrthoDB" id="7619858at2"/>
<keyword evidence="4 5" id="KW-0472">Membrane</keyword>
<evidence type="ECO:0000256" key="3">
    <source>
        <dbReference type="ARBA" id="ARBA00022989"/>
    </source>
</evidence>
<keyword evidence="3 5" id="KW-1133">Transmembrane helix</keyword>
<name>A0A0L1JTQ1_9RHOB</name>
<evidence type="ECO:0000256" key="4">
    <source>
        <dbReference type="ARBA" id="ARBA00023136"/>
    </source>
</evidence>
<feature type="transmembrane region" description="Helical" evidence="5">
    <location>
        <begin position="107"/>
        <end position="128"/>
    </location>
</feature>
<dbReference type="GO" id="GO:0016020">
    <property type="term" value="C:membrane"/>
    <property type="evidence" value="ECO:0007669"/>
    <property type="project" value="UniProtKB-SubCell"/>
</dbReference>
<feature type="transmembrane region" description="Helical" evidence="5">
    <location>
        <begin position="53"/>
        <end position="70"/>
    </location>
</feature>
<proteinExistence type="predicted"/>
<keyword evidence="7" id="KW-1185">Reference proteome</keyword>
<dbReference type="AlphaFoldDB" id="A0A0L1JTQ1"/>
<evidence type="ECO:0000256" key="5">
    <source>
        <dbReference type="SAM" id="Phobius"/>
    </source>
</evidence>
<sequence length="129" mass="13545">MPLPITAFYAGLVALLFITLSVRVIRYRRGAGISLGDKGDKVLMRRIRAQANCAEYAPMGLILLGLAEGLGTPGWVLHLLGLSLLAGRAMHGAALSSPSPRPKLRVGGMMLTFAMIGLTAIGLVAHAVI</sequence>
<comment type="subcellular location">
    <subcellularLocation>
        <location evidence="1">Membrane</location>
    </subcellularLocation>
</comment>
<dbReference type="Gene3D" id="1.20.120.550">
    <property type="entry name" value="Membrane associated eicosanoid/glutathione metabolism-like domain"/>
    <property type="match status" value="1"/>
</dbReference>
<dbReference type="SUPFAM" id="SSF161084">
    <property type="entry name" value="MAPEG domain-like"/>
    <property type="match status" value="1"/>
</dbReference>
<reference evidence="6 7" key="1">
    <citation type="journal article" date="2015" name="Int. J. Syst. Evol. Microbiol.">
        <title>Aestuariivita atlantica sp. nov., isolated from deep sea sediment of the Atlantic Ocean.</title>
        <authorList>
            <person name="Li G."/>
            <person name="Lai Q."/>
            <person name="Du Y."/>
            <person name="Liu X."/>
            <person name="Sun F."/>
            <person name="Shao Z."/>
        </authorList>
    </citation>
    <scope>NUCLEOTIDE SEQUENCE [LARGE SCALE GENOMIC DNA]</scope>
    <source>
        <strain evidence="6 7">22II-S11-z3</strain>
    </source>
</reference>
<evidence type="ECO:0000256" key="1">
    <source>
        <dbReference type="ARBA" id="ARBA00004370"/>
    </source>
</evidence>
<gene>
    <name evidence="6" type="ORF">ATO11_00260</name>
</gene>
<comment type="caution">
    <text evidence="6">The sequence shown here is derived from an EMBL/GenBank/DDBJ whole genome shotgun (WGS) entry which is preliminary data.</text>
</comment>
<feature type="transmembrane region" description="Helical" evidence="5">
    <location>
        <begin position="6"/>
        <end position="25"/>
    </location>
</feature>
<dbReference type="Proteomes" id="UP000036938">
    <property type="component" value="Unassembled WGS sequence"/>
</dbReference>
<dbReference type="Pfam" id="PF01124">
    <property type="entry name" value="MAPEG"/>
    <property type="match status" value="1"/>
</dbReference>